<comment type="similarity">
    <text evidence="1">Belongs to the protein kinase superfamily.</text>
</comment>
<sequence>MWAIFSRDASSSFPYELGEAAGQEDNRSVWRLHKGKKKQNGEEVSIFVCGGKDSNPGHIEAAKAAVKRLKTLRHPCILTYLDSLENDKQVQLVTEPVSPLLTWLTEDTLSPAQRTSAISWGLLQVTKALSFLNNEGSLTHHNVCASSIFVTAGGEWKLGGVEYCSSSDQYTFPTKLLPQLDVYNPPERFDPSKQRTTTKWAADIWGLGCLVWETFNGALDQSINLKNTSKIPKSLVPTYTRLVGASPASRPNPREVVSTLSQPGQFFHNDLVETLTFLDEIQIKDNNERHKFFSQLAGRLDSIPQCMAVNKVLPALLAAHEFSNAGSAVLAPLFKIGQLLGEAEYQQQILPCVVRLFSSSDRATRLRLLQQAGDLATHIDPATLNTQVFPHLASGFLDTNPTIRENTVKSIRFFGPKLNYQNLNVEVLKHFARLQAKDEQGGIRTNTTVCLGKIAGNLHPDVRQKCLVSAFLRATRDPFPPARTAGVLALAATQQFYNLQDVASKILPSLCMLTLDPEKSVRDAVFKVLKGFLSKVEKVSEDPSLREEMEAEVHQASSSSQPSSWAGWAVGAITSKFYKGGPTSSTPATTPTSTAPSKQPPTSRTPQSGSSTPSTQTSSMAPTPDPAGRGAAEEEEDEEEEDNWDTNEWGSLEECEETPSPGGTASEGDGGWEDAEDWSGLGLGSALSTNQHQAAAVGALESAFSSLSAAANTTTSIRPPNPQRQQPPPPPLGDPNSFFNSLSQNTNTKGTTHHRPAAAATTPSKPSSNLGGWDEWEQEDVTAALSQGPGFSSSSKGDEARQQREERRLQRQREIEAKRAARAGPMKLGAKKI</sequence>
<organism evidence="7">
    <name type="scientific">Scylla olivacea</name>
    <name type="common">Orange mud crab</name>
    <name type="synonym">Cancer olivacea</name>
    <dbReference type="NCBI Taxonomy" id="85551"/>
    <lineage>
        <taxon>Eukaryota</taxon>
        <taxon>Metazoa</taxon>
        <taxon>Ecdysozoa</taxon>
        <taxon>Arthropoda</taxon>
        <taxon>Crustacea</taxon>
        <taxon>Multicrustacea</taxon>
        <taxon>Malacostraca</taxon>
        <taxon>Eumalacostraca</taxon>
        <taxon>Eucarida</taxon>
        <taxon>Decapoda</taxon>
        <taxon>Pleocyemata</taxon>
        <taxon>Brachyura</taxon>
        <taxon>Eubrachyura</taxon>
        <taxon>Portunoidea</taxon>
        <taxon>Portunidae</taxon>
        <taxon>Portuninae</taxon>
        <taxon>Scylla</taxon>
    </lineage>
</organism>
<evidence type="ECO:0000256" key="4">
    <source>
        <dbReference type="ARBA" id="ARBA00056114"/>
    </source>
</evidence>
<dbReference type="SUPFAM" id="SSF56112">
    <property type="entry name" value="Protein kinase-like (PK-like)"/>
    <property type="match status" value="1"/>
</dbReference>
<evidence type="ECO:0000256" key="3">
    <source>
        <dbReference type="ARBA" id="ARBA00042347"/>
    </source>
</evidence>
<evidence type="ECO:0000313" key="7">
    <source>
        <dbReference type="EMBL" id="JAI59823.1"/>
    </source>
</evidence>
<feature type="compositionally biased region" description="Pro residues" evidence="5">
    <location>
        <begin position="719"/>
        <end position="733"/>
    </location>
</feature>
<feature type="compositionally biased region" description="Low complexity" evidence="5">
    <location>
        <begin position="757"/>
        <end position="768"/>
    </location>
</feature>
<feature type="compositionally biased region" description="Low complexity" evidence="5">
    <location>
        <begin position="705"/>
        <end position="718"/>
    </location>
</feature>
<evidence type="ECO:0000259" key="6">
    <source>
        <dbReference type="PROSITE" id="PS50011"/>
    </source>
</evidence>
<dbReference type="Gene3D" id="1.25.10.10">
    <property type="entry name" value="Leucine-rich Repeat Variant"/>
    <property type="match status" value="1"/>
</dbReference>
<dbReference type="InterPro" id="IPR000719">
    <property type="entry name" value="Prot_kinase_dom"/>
</dbReference>
<dbReference type="GO" id="GO:0005524">
    <property type="term" value="F:ATP binding"/>
    <property type="evidence" value="ECO:0007669"/>
    <property type="project" value="InterPro"/>
</dbReference>
<dbReference type="InterPro" id="IPR016024">
    <property type="entry name" value="ARM-type_fold"/>
</dbReference>
<dbReference type="PANTHER" id="PTHR12984:SF3">
    <property type="entry name" value="N-TERMINAL KINASE-LIKE PROTEIN"/>
    <property type="match status" value="1"/>
</dbReference>
<reference evidence="7" key="1">
    <citation type="submission" date="2015-09" db="EMBL/GenBank/DDBJ databases">
        <title>Scylla olivacea transcriptome.</title>
        <authorList>
            <person name="Ikhwanuddin M."/>
        </authorList>
    </citation>
    <scope>NUCLEOTIDE SEQUENCE</scope>
</reference>
<dbReference type="EMBL" id="GDRN01093760">
    <property type="protein sequence ID" value="JAI59823.1"/>
    <property type="molecule type" value="Transcribed_RNA"/>
</dbReference>
<evidence type="ECO:0000256" key="5">
    <source>
        <dbReference type="SAM" id="MobiDB-lite"/>
    </source>
</evidence>
<dbReference type="PANTHER" id="PTHR12984">
    <property type="entry name" value="SCY1-RELATED S/T PROTEIN KINASE-LIKE"/>
    <property type="match status" value="1"/>
</dbReference>
<dbReference type="InterPro" id="IPR011009">
    <property type="entry name" value="Kinase-like_dom_sf"/>
</dbReference>
<evidence type="ECO:0000256" key="1">
    <source>
        <dbReference type="ARBA" id="ARBA00038349"/>
    </source>
</evidence>
<dbReference type="AlphaFoldDB" id="A0A0P4VVC6"/>
<feature type="compositionally biased region" description="Acidic residues" evidence="5">
    <location>
        <begin position="633"/>
        <end position="657"/>
    </location>
</feature>
<feature type="compositionally biased region" description="Basic and acidic residues" evidence="5">
    <location>
        <begin position="796"/>
        <end position="819"/>
    </location>
</feature>
<dbReference type="PROSITE" id="PS50011">
    <property type="entry name" value="PROTEIN_KINASE_DOM"/>
    <property type="match status" value="1"/>
</dbReference>
<protein>
    <recommendedName>
        <fullName evidence="2">N-terminal kinase-like protein</fullName>
    </recommendedName>
    <alternativeName>
        <fullName evidence="3">SCY1-like protein 1</fullName>
    </alternativeName>
</protein>
<feature type="region of interest" description="Disordered" evidence="5">
    <location>
        <begin position="705"/>
        <end position="833"/>
    </location>
</feature>
<feature type="compositionally biased region" description="Basic and acidic residues" evidence="5">
    <location>
        <begin position="539"/>
        <end position="553"/>
    </location>
</feature>
<feature type="region of interest" description="Disordered" evidence="5">
    <location>
        <begin position="580"/>
        <end position="685"/>
    </location>
</feature>
<proteinExistence type="inferred from homology"/>
<dbReference type="SMART" id="SM00220">
    <property type="entry name" value="S_TKc"/>
    <property type="match status" value="1"/>
</dbReference>
<feature type="compositionally biased region" description="Polar residues" evidence="5">
    <location>
        <begin position="737"/>
        <end position="750"/>
    </location>
</feature>
<dbReference type="Gene3D" id="1.10.510.10">
    <property type="entry name" value="Transferase(Phosphotransferase) domain 1"/>
    <property type="match status" value="1"/>
</dbReference>
<dbReference type="InterPro" id="IPR011989">
    <property type="entry name" value="ARM-like"/>
</dbReference>
<feature type="compositionally biased region" description="Low complexity" evidence="5">
    <location>
        <begin position="582"/>
        <end position="622"/>
    </location>
</feature>
<feature type="region of interest" description="Disordered" evidence="5">
    <location>
        <begin position="539"/>
        <end position="565"/>
    </location>
</feature>
<dbReference type="Gene3D" id="3.30.200.20">
    <property type="entry name" value="Phosphorylase Kinase, domain 1"/>
    <property type="match status" value="1"/>
</dbReference>
<name>A0A0P4VVC6_SCYOL</name>
<dbReference type="SUPFAM" id="SSF48371">
    <property type="entry name" value="ARM repeat"/>
    <property type="match status" value="1"/>
</dbReference>
<dbReference type="Pfam" id="PF07714">
    <property type="entry name" value="PK_Tyr_Ser-Thr"/>
    <property type="match status" value="1"/>
</dbReference>
<dbReference type="InterPro" id="IPR001245">
    <property type="entry name" value="Ser-Thr/Tyr_kinase_cat_dom"/>
</dbReference>
<dbReference type="InterPro" id="IPR051177">
    <property type="entry name" value="CIK-Related_Protein"/>
</dbReference>
<comment type="function">
    <text evidence="4">Regulates COPI-mediated retrograde protein traffic at the interface between the Golgi apparatus and the endoplasmic reticulum. Involved in the maintenance of the Golgi apparatus morphology.</text>
</comment>
<dbReference type="GO" id="GO:0004672">
    <property type="term" value="F:protein kinase activity"/>
    <property type="evidence" value="ECO:0007669"/>
    <property type="project" value="InterPro"/>
</dbReference>
<feature type="domain" description="Protein kinase" evidence="6">
    <location>
        <begin position="15"/>
        <end position="267"/>
    </location>
</feature>
<evidence type="ECO:0000256" key="2">
    <source>
        <dbReference type="ARBA" id="ARBA00040972"/>
    </source>
</evidence>
<accession>A0A0P4VVC6</accession>